<name>A0A7W0ID10_9ACTN</name>
<dbReference type="RefSeq" id="WP_181661637.1">
    <property type="nucleotide sequence ID" value="NZ_JACEHE010000032.1"/>
</dbReference>
<reference evidence="1 2" key="1">
    <citation type="submission" date="2020-07" db="EMBL/GenBank/DDBJ databases">
        <title>Streptomyces isolated from Indian soil.</title>
        <authorList>
            <person name="Mandal S."/>
            <person name="Maiti P.K."/>
        </authorList>
    </citation>
    <scope>NUCLEOTIDE SEQUENCE [LARGE SCALE GENOMIC DNA]</scope>
    <source>
        <strain evidence="1 2">PSKA28</strain>
    </source>
</reference>
<comment type="caution">
    <text evidence="1">The sequence shown here is derived from an EMBL/GenBank/DDBJ whole genome shotgun (WGS) entry which is preliminary data.</text>
</comment>
<dbReference type="AlphaFoldDB" id="A0A7W0ID10"/>
<evidence type="ECO:0000313" key="2">
    <source>
        <dbReference type="Proteomes" id="UP000545761"/>
    </source>
</evidence>
<sequence>MMFAATDECRPADPGKLLEKIYADAEGQGRPVSRRCWSRRTDVSAALEPAH</sequence>
<dbReference type="EMBL" id="JACEHE010000032">
    <property type="protein sequence ID" value="MBA2950706.1"/>
    <property type="molecule type" value="Genomic_DNA"/>
</dbReference>
<organism evidence="1 2">
    <name type="scientific">Streptomyces himalayensis subsp. himalayensis</name>
    <dbReference type="NCBI Taxonomy" id="2756131"/>
    <lineage>
        <taxon>Bacteria</taxon>
        <taxon>Bacillati</taxon>
        <taxon>Actinomycetota</taxon>
        <taxon>Actinomycetes</taxon>
        <taxon>Kitasatosporales</taxon>
        <taxon>Streptomycetaceae</taxon>
        <taxon>Streptomyces</taxon>
        <taxon>Streptomyces himalayensis</taxon>
    </lineage>
</organism>
<gene>
    <name evidence="1" type="ORF">H1D24_34295</name>
</gene>
<dbReference type="Proteomes" id="UP000545761">
    <property type="component" value="Unassembled WGS sequence"/>
</dbReference>
<evidence type="ECO:0000313" key="1">
    <source>
        <dbReference type="EMBL" id="MBA2950706.1"/>
    </source>
</evidence>
<proteinExistence type="predicted"/>
<accession>A0A7W0ID10</accession>
<protein>
    <submittedName>
        <fullName evidence="1">Uncharacterized protein</fullName>
    </submittedName>
</protein>